<dbReference type="AlphaFoldDB" id="A0A9Q0LXC8"/>
<comment type="caution">
    <text evidence="2">The sequence shown here is derived from an EMBL/GenBank/DDBJ whole genome shotgun (WGS) entry which is preliminary data.</text>
</comment>
<sequence>MKTNKQYFYKLKGKFATLLQQKQNIIRVQSTNPRFKNRTIISLSNKQINDQLSEELNNRSIHEYTSSTDNNITDGFDSNNPNDSNLTGNEDRAIGFDDSNLLNNTIDRNLNSSPLSIHENEHLKEFTVFDNPNSDSSKTFKNDNQVLAIRIPSFQEIQENGISQIKPK</sequence>
<gene>
    <name evidence="2" type="ORF">M0811_14653</name>
</gene>
<name>A0A9Q0LXC8_ANAIG</name>
<evidence type="ECO:0000313" key="2">
    <source>
        <dbReference type="EMBL" id="KAJ5079040.1"/>
    </source>
</evidence>
<accession>A0A9Q0LXC8</accession>
<reference evidence="2" key="1">
    <citation type="submission" date="2022-10" db="EMBL/GenBank/DDBJ databases">
        <title>Novel sulphate-reducing endosymbionts in the free-living metamonad Anaeramoeba.</title>
        <authorList>
            <person name="Jerlstrom-Hultqvist J."/>
            <person name="Cepicka I."/>
            <person name="Gallot-Lavallee L."/>
            <person name="Salas-Leiva D."/>
            <person name="Curtis B.A."/>
            <person name="Zahonova K."/>
            <person name="Pipaliya S."/>
            <person name="Dacks J."/>
            <person name="Roger A.J."/>
        </authorList>
    </citation>
    <scope>NUCLEOTIDE SEQUENCE</scope>
    <source>
        <strain evidence="2">BMAN</strain>
    </source>
</reference>
<proteinExistence type="predicted"/>
<dbReference type="EMBL" id="JAPDFW010000042">
    <property type="protein sequence ID" value="KAJ5079040.1"/>
    <property type="molecule type" value="Genomic_DNA"/>
</dbReference>
<feature type="region of interest" description="Disordered" evidence="1">
    <location>
        <begin position="67"/>
        <end position="89"/>
    </location>
</feature>
<evidence type="ECO:0000256" key="1">
    <source>
        <dbReference type="SAM" id="MobiDB-lite"/>
    </source>
</evidence>
<dbReference type="Proteomes" id="UP001149090">
    <property type="component" value="Unassembled WGS sequence"/>
</dbReference>
<protein>
    <submittedName>
        <fullName evidence="2">Uncharacterized protein</fullName>
    </submittedName>
</protein>
<evidence type="ECO:0000313" key="3">
    <source>
        <dbReference type="Proteomes" id="UP001149090"/>
    </source>
</evidence>
<feature type="compositionally biased region" description="Polar residues" evidence="1">
    <location>
        <begin position="67"/>
        <end position="88"/>
    </location>
</feature>
<organism evidence="2 3">
    <name type="scientific">Anaeramoeba ignava</name>
    <name type="common">Anaerobic marine amoeba</name>
    <dbReference type="NCBI Taxonomy" id="1746090"/>
    <lineage>
        <taxon>Eukaryota</taxon>
        <taxon>Metamonada</taxon>
        <taxon>Anaeramoebidae</taxon>
        <taxon>Anaeramoeba</taxon>
    </lineage>
</organism>
<keyword evidence="3" id="KW-1185">Reference proteome</keyword>